<keyword evidence="2" id="KW-0812">Transmembrane</keyword>
<feature type="transmembrane region" description="Helical" evidence="2">
    <location>
        <begin position="261"/>
        <end position="280"/>
    </location>
</feature>
<evidence type="ECO:0000313" key="3">
    <source>
        <dbReference type="EMBL" id="MDX2916088.1"/>
    </source>
</evidence>
<feature type="transmembrane region" description="Helical" evidence="2">
    <location>
        <begin position="110"/>
        <end position="133"/>
    </location>
</feature>
<reference evidence="3 4" key="1">
    <citation type="journal article" date="2023" name="Microb. Genom.">
        <title>Mesoterricola silvestris gen. nov., sp. nov., Mesoterricola sediminis sp. nov., Geothrix oryzae sp. nov., Geothrix edaphica sp. nov., Geothrix rubra sp. nov., and Geothrix limicola sp. nov., six novel members of Acidobacteriota isolated from soils.</title>
        <authorList>
            <person name="Weisberg A.J."/>
            <person name="Pearce E."/>
            <person name="Kramer C.G."/>
            <person name="Chang J.H."/>
            <person name="Clarke C.R."/>
        </authorList>
    </citation>
    <scope>NUCLEOTIDE SEQUENCE [LARGE SCALE GENOMIC DNA]</scope>
    <source>
        <strain evidence="3 4">NRRL_B-2795</strain>
    </source>
</reference>
<feature type="region of interest" description="Disordered" evidence="1">
    <location>
        <begin position="313"/>
        <end position="366"/>
    </location>
</feature>
<keyword evidence="4" id="KW-1185">Reference proteome</keyword>
<comment type="caution">
    <text evidence="3">The sequence shown here is derived from an EMBL/GenBank/DDBJ whole genome shotgun (WGS) entry which is preliminary data.</text>
</comment>
<accession>A0ABU4LM74</accession>
<feature type="transmembrane region" description="Helical" evidence="2">
    <location>
        <begin position="78"/>
        <end position="98"/>
    </location>
</feature>
<evidence type="ECO:0008006" key="5">
    <source>
        <dbReference type="Google" id="ProtNLM"/>
    </source>
</evidence>
<proteinExistence type="predicted"/>
<evidence type="ECO:0000256" key="1">
    <source>
        <dbReference type="SAM" id="MobiDB-lite"/>
    </source>
</evidence>
<feature type="compositionally biased region" description="Polar residues" evidence="1">
    <location>
        <begin position="332"/>
        <end position="346"/>
    </location>
</feature>
<keyword evidence="2" id="KW-0472">Membrane</keyword>
<dbReference type="RefSeq" id="WP_086756357.1">
    <property type="nucleotide sequence ID" value="NZ_JAGJBZ010000007.1"/>
</dbReference>
<organism evidence="3 4">
    <name type="scientific">Streptomyces griseiscabiei</name>
    <dbReference type="NCBI Taxonomy" id="2993540"/>
    <lineage>
        <taxon>Bacteria</taxon>
        <taxon>Bacillati</taxon>
        <taxon>Actinomycetota</taxon>
        <taxon>Actinomycetes</taxon>
        <taxon>Kitasatosporales</taxon>
        <taxon>Streptomycetaceae</taxon>
        <taxon>Streptomyces</taxon>
    </lineage>
</organism>
<evidence type="ECO:0000313" key="4">
    <source>
        <dbReference type="Proteomes" id="UP001271723"/>
    </source>
</evidence>
<feature type="transmembrane region" description="Helical" evidence="2">
    <location>
        <begin position="175"/>
        <end position="194"/>
    </location>
</feature>
<dbReference type="Proteomes" id="UP001271723">
    <property type="component" value="Unassembled WGS sequence"/>
</dbReference>
<dbReference type="EMBL" id="JARAVY010000039">
    <property type="protein sequence ID" value="MDX2916088.1"/>
    <property type="molecule type" value="Genomic_DNA"/>
</dbReference>
<protein>
    <recommendedName>
        <fullName evidence="5">Integral membrane protein</fullName>
    </recommendedName>
</protein>
<gene>
    <name evidence="3" type="ORF">PV517_46405</name>
</gene>
<sequence length="366" mass="37133">MLFADGPCDTVAGAAGEYCKDGSKNSGGGSDALNSLDPLHQLAQKVAEAADWTARHLGTAITDRNAVDFTNQGFLQQYAVVFAASTILVLILWLLAVAKRAVRGVPMTTAFSEAIGLLWIAVGAAAFTPLILYTLVNAVSGVTDVLVSALGGEPGGVFASLGTALKDGKIGGGPIIQIAASLLTIALCGAIWLLLVLRAMSLYAGALLGVVVYSGLVDKDLWGHIRRWAALMVGLILIEPIVVIILGLAAALENTGEQGPVVTGLGISAAALGAAAYLIFKFPGFGDSIQVARKVARTAGGATRAVTGGAPNAAVGVQRGISTHGDRGGSVNGTSRNGTPRPSNPATGGIGAHGNRTPKPKPKDDK</sequence>
<keyword evidence="2" id="KW-1133">Transmembrane helix</keyword>
<feature type="transmembrane region" description="Helical" evidence="2">
    <location>
        <begin position="228"/>
        <end position="249"/>
    </location>
</feature>
<evidence type="ECO:0000256" key="2">
    <source>
        <dbReference type="SAM" id="Phobius"/>
    </source>
</evidence>
<name>A0ABU4LM74_9ACTN</name>